<evidence type="ECO:0000256" key="3">
    <source>
        <dbReference type="ARBA" id="ARBA00023098"/>
    </source>
</evidence>
<organism evidence="6 7">
    <name type="scientific">Zongyangia hominis</name>
    <dbReference type="NCBI Taxonomy" id="2763677"/>
    <lineage>
        <taxon>Bacteria</taxon>
        <taxon>Bacillati</taxon>
        <taxon>Bacillota</taxon>
        <taxon>Clostridia</taxon>
        <taxon>Eubacteriales</taxon>
        <taxon>Oscillospiraceae</taxon>
        <taxon>Zongyangia</taxon>
    </lineage>
</organism>
<dbReference type="InterPro" id="IPR050301">
    <property type="entry name" value="NTE"/>
</dbReference>
<keyword evidence="1 4" id="KW-0378">Hydrolase</keyword>
<keyword evidence="7" id="KW-1185">Reference proteome</keyword>
<evidence type="ECO:0000313" key="6">
    <source>
        <dbReference type="EMBL" id="MBC8570605.1"/>
    </source>
</evidence>
<dbReference type="InterPro" id="IPR016035">
    <property type="entry name" value="Acyl_Trfase/lysoPLipase"/>
</dbReference>
<evidence type="ECO:0000259" key="5">
    <source>
        <dbReference type="PROSITE" id="PS51635"/>
    </source>
</evidence>
<proteinExistence type="predicted"/>
<dbReference type="SUPFAM" id="SSF52151">
    <property type="entry name" value="FabD/lysophospholipase-like"/>
    <property type="match status" value="1"/>
</dbReference>
<sequence length="436" mass="47783">MKKGLVLAGGGSRGAYQIGVWQALRELGFEIEAVAGTSVGALNAAMIAQDDFDTALSLWEQLTTEDILEGIPEADLSTPEGWLQAARGFVENIGSASAAPLHHLVRQVVDEEKVRQSPIDFGIVTVRFPDFKPMVLTKEKMEPGKLTDYILASASCFPAMKSYQIGKEQFIDGGYYNNLPIEIAVKQGADDIIAVDLQAIGLVRSAHYPKVRIRTLRCHWDLGPVLVFDPAVSQHNVRLGYLDGLRLFGKVSGRFYAFVPGQLRRVAALLMPFLGESCARCSFGLVASQGLPMEEQGKLRLLQTLGLKGDHRYELDRFLMRCAETGGEALGLDPCALYDADAFVDAALEAYRAHIQHAADDLSVTRADALLAAALRLSKSGLPALSAFAADCLWEVFTHRTRPHCLWVLAVHHPEAFVAGIFLLLCRQLREPRLLD</sequence>
<feature type="active site" description="Nucleophile" evidence="4">
    <location>
        <position position="38"/>
    </location>
</feature>
<dbReference type="AlphaFoldDB" id="A0A926E9W6"/>
<gene>
    <name evidence="6" type="ORF">H8709_07130</name>
</gene>
<keyword evidence="3 4" id="KW-0443">Lipid metabolism</keyword>
<dbReference type="Proteomes" id="UP000660861">
    <property type="component" value="Unassembled WGS sequence"/>
</dbReference>
<dbReference type="GO" id="GO:0016042">
    <property type="term" value="P:lipid catabolic process"/>
    <property type="evidence" value="ECO:0007669"/>
    <property type="project" value="UniProtKB-UniRule"/>
</dbReference>
<dbReference type="Gene3D" id="3.40.1090.10">
    <property type="entry name" value="Cytosolic phospholipase A2 catalytic domain"/>
    <property type="match status" value="2"/>
</dbReference>
<protein>
    <submittedName>
        <fullName evidence="6">Patatin-like phospholipase family protein</fullName>
    </submittedName>
</protein>
<name>A0A926E9W6_9FIRM</name>
<dbReference type="PANTHER" id="PTHR14226:SF57">
    <property type="entry name" value="BLR7027 PROTEIN"/>
    <property type="match status" value="1"/>
</dbReference>
<comment type="caution">
    <text evidence="6">The sequence shown here is derived from an EMBL/GenBank/DDBJ whole genome shotgun (WGS) entry which is preliminary data.</text>
</comment>
<evidence type="ECO:0000256" key="4">
    <source>
        <dbReference type="PROSITE-ProRule" id="PRU01161"/>
    </source>
</evidence>
<feature type="short sequence motif" description="GXGXXG" evidence="4">
    <location>
        <begin position="9"/>
        <end position="14"/>
    </location>
</feature>
<dbReference type="PANTHER" id="PTHR14226">
    <property type="entry name" value="NEUROPATHY TARGET ESTERASE/SWISS CHEESE D.MELANOGASTER"/>
    <property type="match status" value="1"/>
</dbReference>
<feature type="active site" description="Proton acceptor" evidence="4">
    <location>
        <position position="172"/>
    </location>
</feature>
<keyword evidence="2 4" id="KW-0442">Lipid degradation</keyword>
<feature type="short sequence motif" description="GXSXG" evidence="4">
    <location>
        <begin position="36"/>
        <end position="40"/>
    </location>
</feature>
<reference evidence="6" key="1">
    <citation type="submission" date="2020-08" db="EMBL/GenBank/DDBJ databases">
        <title>Genome public.</title>
        <authorList>
            <person name="Liu C."/>
            <person name="Sun Q."/>
        </authorList>
    </citation>
    <scope>NUCLEOTIDE SEQUENCE</scope>
    <source>
        <strain evidence="6">NSJ-54</strain>
    </source>
</reference>
<dbReference type="EMBL" id="JACRTC010000004">
    <property type="protein sequence ID" value="MBC8570605.1"/>
    <property type="molecule type" value="Genomic_DNA"/>
</dbReference>
<feature type="domain" description="PNPLA" evidence="5">
    <location>
        <begin position="5"/>
        <end position="185"/>
    </location>
</feature>
<dbReference type="GO" id="GO:0016787">
    <property type="term" value="F:hydrolase activity"/>
    <property type="evidence" value="ECO:0007669"/>
    <property type="project" value="UniProtKB-UniRule"/>
</dbReference>
<dbReference type="CDD" id="cd07209">
    <property type="entry name" value="Pat_hypo_Ecoli_Z1214_like"/>
    <property type="match status" value="1"/>
</dbReference>
<evidence type="ECO:0000256" key="2">
    <source>
        <dbReference type="ARBA" id="ARBA00022963"/>
    </source>
</evidence>
<dbReference type="PROSITE" id="PS51635">
    <property type="entry name" value="PNPLA"/>
    <property type="match status" value="1"/>
</dbReference>
<dbReference type="Pfam" id="PF01734">
    <property type="entry name" value="Patatin"/>
    <property type="match status" value="1"/>
</dbReference>
<evidence type="ECO:0000313" key="7">
    <source>
        <dbReference type="Proteomes" id="UP000660861"/>
    </source>
</evidence>
<evidence type="ECO:0000256" key="1">
    <source>
        <dbReference type="ARBA" id="ARBA00022801"/>
    </source>
</evidence>
<accession>A0A926E9W6</accession>
<dbReference type="InterPro" id="IPR002641">
    <property type="entry name" value="PNPLA_dom"/>
</dbReference>
<feature type="short sequence motif" description="DGA/G" evidence="4">
    <location>
        <begin position="172"/>
        <end position="174"/>
    </location>
</feature>
<dbReference type="RefSeq" id="WP_262397702.1">
    <property type="nucleotide sequence ID" value="NZ_JACRTC010000004.1"/>
</dbReference>